<protein>
    <submittedName>
        <fullName evidence="1">Uncharacterized protein</fullName>
    </submittedName>
</protein>
<keyword evidence="2" id="KW-1185">Reference proteome</keyword>
<dbReference type="HOGENOM" id="CLU_3121791_0_0_6"/>
<accession>G7URA9</accession>
<proteinExistence type="predicted"/>
<dbReference type="EMBL" id="CP003093">
    <property type="protein sequence ID" value="AER57101.1"/>
    <property type="molecule type" value="Genomic_DNA"/>
</dbReference>
<name>G7URA9_PSEUP</name>
<sequence length="50" mass="5420">MFTYERSVTVSAVPLLVSLSAHIHERSIDPESSRISMMFGGMALPPVSKG</sequence>
<reference evidence="1 2" key="1">
    <citation type="journal article" date="2012" name="J. Bacteriol.">
        <title>Complete Genome Sequence of the BTEX-Degrading Bacterium Pseudoxanthomonas spadix BD-a59.</title>
        <authorList>
            <person name="Lee S.H."/>
            <person name="Jin H.M."/>
            <person name="Lee H.J."/>
            <person name="Kim J.M."/>
            <person name="Jeon C.O."/>
        </authorList>
    </citation>
    <scope>NUCLEOTIDE SEQUENCE [LARGE SCALE GENOMIC DNA]</scope>
    <source>
        <strain evidence="1 2">BD-a59</strain>
    </source>
</reference>
<organism evidence="1 2">
    <name type="scientific">Pseudoxanthomonas spadix (strain BD-a59)</name>
    <dbReference type="NCBI Taxonomy" id="1045855"/>
    <lineage>
        <taxon>Bacteria</taxon>
        <taxon>Pseudomonadati</taxon>
        <taxon>Pseudomonadota</taxon>
        <taxon>Gammaproteobacteria</taxon>
        <taxon>Lysobacterales</taxon>
        <taxon>Lysobacteraceae</taxon>
        <taxon>Pseudoxanthomonas</taxon>
    </lineage>
</organism>
<evidence type="ECO:0000313" key="1">
    <source>
        <dbReference type="EMBL" id="AER57101.1"/>
    </source>
</evidence>
<dbReference type="AlphaFoldDB" id="G7URA9"/>
<gene>
    <name evidence="1" type="ordered locus">DSC_12285</name>
</gene>
<evidence type="ECO:0000313" key="2">
    <source>
        <dbReference type="Proteomes" id="UP000005870"/>
    </source>
</evidence>
<dbReference type="Proteomes" id="UP000005870">
    <property type="component" value="Chromosome"/>
</dbReference>
<dbReference type="KEGG" id="psd:DSC_12285"/>